<dbReference type="PROSITE" id="PS00893">
    <property type="entry name" value="NUDIX_BOX"/>
    <property type="match status" value="1"/>
</dbReference>
<dbReference type="PANTHER" id="PTHR43046">
    <property type="entry name" value="GDP-MANNOSE MANNOSYL HYDROLASE"/>
    <property type="match status" value="1"/>
</dbReference>
<dbReference type="RefSeq" id="WP_227391351.1">
    <property type="nucleotide sequence ID" value="NZ_JBHSCJ010000002.1"/>
</dbReference>
<comment type="similarity">
    <text evidence="3">Belongs to the Nudix hydrolase family.</text>
</comment>
<dbReference type="Pfam" id="PF00293">
    <property type="entry name" value="NUDIX"/>
    <property type="match status" value="1"/>
</dbReference>
<dbReference type="InterPro" id="IPR000086">
    <property type="entry name" value="NUDIX_hydrolase_dom"/>
</dbReference>
<name>A0ABS8DXG6_9GAMM</name>
<proteinExistence type="inferred from homology"/>
<keyword evidence="2 3" id="KW-0378">Hydrolase</keyword>
<dbReference type="InterPro" id="IPR020476">
    <property type="entry name" value="Nudix_hydrolase"/>
</dbReference>
<comment type="cofactor">
    <cofactor evidence="1">
        <name>Mg(2+)</name>
        <dbReference type="ChEBI" id="CHEBI:18420"/>
    </cofactor>
</comment>
<organism evidence="5 6">
    <name type="scientific">Vreelandella malpeensis</name>
    <dbReference type="NCBI Taxonomy" id="1172368"/>
    <lineage>
        <taxon>Bacteria</taxon>
        <taxon>Pseudomonadati</taxon>
        <taxon>Pseudomonadota</taxon>
        <taxon>Gammaproteobacteria</taxon>
        <taxon>Oceanospirillales</taxon>
        <taxon>Halomonadaceae</taxon>
        <taxon>Vreelandella</taxon>
    </lineage>
</organism>
<dbReference type="EMBL" id="WHVL01000009">
    <property type="protein sequence ID" value="MCB8890685.1"/>
    <property type="molecule type" value="Genomic_DNA"/>
</dbReference>
<dbReference type="Gene3D" id="3.90.79.10">
    <property type="entry name" value="Nucleoside Triphosphate Pyrophosphohydrolase"/>
    <property type="match status" value="1"/>
</dbReference>
<comment type="caution">
    <text evidence="5">The sequence shown here is derived from an EMBL/GenBank/DDBJ whole genome shotgun (WGS) entry which is preliminary data.</text>
</comment>
<dbReference type="SUPFAM" id="SSF55811">
    <property type="entry name" value="Nudix"/>
    <property type="match status" value="1"/>
</dbReference>
<evidence type="ECO:0000259" key="4">
    <source>
        <dbReference type="PROSITE" id="PS51462"/>
    </source>
</evidence>
<evidence type="ECO:0000313" key="6">
    <source>
        <dbReference type="Proteomes" id="UP001319882"/>
    </source>
</evidence>
<keyword evidence="6" id="KW-1185">Reference proteome</keyword>
<dbReference type="CDD" id="cd04690">
    <property type="entry name" value="NUDIX_Hydrolase"/>
    <property type="match status" value="1"/>
</dbReference>
<dbReference type="PROSITE" id="PS51462">
    <property type="entry name" value="NUDIX"/>
    <property type="match status" value="1"/>
</dbReference>
<dbReference type="PANTHER" id="PTHR43046:SF2">
    <property type="entry name" value="8-OXO-DGTP DIPHOSPHATASE-RELATED"/>
    <property type="match status" value="1"/>
</dbReference>
<sequence>MALTSELPQQTLRIAAAIVENVKGELLLVRKRGTRYFMQPGGKIEPGEPVREALTREIEEELGVRVAPSRLAYVTRVEIEAANEANTLIDAELYRLVLDERVEAAAEIAETIWVAPRQALALELAPLTREHVLPLAFD</sequence>
<gene>
    <name evidence="5" type="ORF">GEV37_16350</name>
</gene>
<dbReference type="InterPro" id="IPR015797">
    <property type="entry name" value="NUDIX_hydrolase-like_dom_sf"/>
</dbReference>
<protein>
    <submittedName>
        <fullName evidence="5">NUDIX domain-containing protein</fullName>
    </submittedName>
</protein>
<dbReference type="PRINTS" id="PR00502">
    <property type="entry name" value="NUDIXFAMILY"/>
</dbReference>
<reference evidence="5 6" key="1">
    <citation type="journal article" date="2021" name="Sci. Rep.">
        <title>Genome analysis of a halophilic bacterium Halomonas malpeensis YU-PRIM-29(T) reveals its exopolysaccharide and pigment producing capabilities.</title>
        <authorList>
            <person name="Athmika"/>
            <person name="Ghate S.D."/>
            <person name="Arun A.B."/>
            <person name="Rao S.S."/>
            <person name="Kumar S.T.A."/>
            <person name="Kandiyil M.K."/>
            <person name="Saptami K."/>
            <person name="Rekha P.D."/>
        </authorList>
    </citation>
    <scope>NUCLEOTIDE SEQUENCE [LARGE SCALE GENOMIC DNA]</scope>
    <source>
        <strain evidence="6">prim 29</strain>
    </source>
</reference>
<dbReference type="Proteomes" id="UP001319882">
    <property type="component" value="Unassembled WGS sequence"/>
</dbReference>
<evidence type="ECO:0000256" key="3">
    <source>
        <dbReference type="RuleBase" id="RU003476"/>
    </source>
</evidence>
<evidence type="ECO:0000256" key="2">
    <source>
        <dbReference type="ARBA" id="ARBA00022801"/>
    </source>
</evidence>
<evidence type="ECO:0000313" key="5">
    <source>
        <dbReference type="EMBL" id="MCB8890685.1"/>
    </source>
</evidence>
<dbReference type="InterPro" id="IPR020084">
    <property type="entry name" value="NUDIX_hydrolase_CS"/>
</dbReference>
<evidence type="ECO:0000256" key="1">
    <source>
        <dbReference type="ARBA" id="ARBA00001946"/>
    </source>
</evidence>
<accession>A0ABS8DXG6</accession>
<feature type="domain" description="Nudix hydrolase" evidence="4">
    <location>
        <begin position="11"/>
        <end position="138"/>
    </location>
</feature>